<evidence type="ECO:0000313" key="3">
    <source>
        <dbReference type="EMBL" id="RLE53300.1"/>
    </source>
</evidence>
<comment type="caution">
    <text evidence="3">The sequence shown here is derived from an EMBL/GenBank/DDBJ whole genome shotgun (WGS) entry which is preliminary data.</text>
</comment>
<dbReference type="PANTHER" id="PTHR42954">
    <property type="entry name" value="FE(2+) TRANSPORT PROTEIN A"/>
    <property type="match status" value="1"/>
</dbReference>
<evidence type="ECO:0000259" key="2">
    <source>
        <dbReference type="SMART" id="SM00899"/>
    </source>
</evidence>
<dbReference type="SUPFAM" id="SSF50037">
    <property type="entry name" value="C-terminal domain of transcriptional repressors"/>
    <property type="match status" value="1"/>
</dbReference>
<proteinExistence type="predicted"/>
<dbReference type="InterPro" id="IPR052713">
    <property type="entry name" value="FeoA"/>
</dbReference>
<feature type="domain" description="Ferrous iron transporter FeoA-like" evidence="2">
    <location>
        <begin position="3"/>
        <end position="75"/>
    </location>
</feature>
<dbReference type="Proteomes" id="UP000269499">
    <property type="component" value="Unassembled WGS sequence"/>
</dbReference>
<name>A0A497F337_9CREN</name>
<dbReference type="GO" id="GO:0046914">
    <property type="term" value="F:transition metal ion binding"/>
    <property type="evidence" value="ECO:0007669"/>
    <property type="project" value="InterPro"/>
</dbReference>
<dbReference type="EMBL" id="QMRA01000073">
    <property type="protein sequence ID" value="RLE53300.1"/>
    <property type="molecule type" value="Genomic_DNA"/>
</dbReference>
<dbReference type="Pfam" id="PF04023">
    <property type="entry name" value="FeoA"/>
    <property type="match status" value="1"/>
</dbReference>
<dbReference type="AlphaFoldDB" id="A0A497F337"/>
<evidence type="ECO:0000256" key="1">
    <source>
        <dbReference type="ARBA" id="ARBA00023004"/>
    </source>
</evidence>
<reference evidence="3 4" key="1">
    <citation type="submission" date="2018-06" db="EMBL/GenBank/DDBJ databases">
        <title>Extensive metabolic versatility and redundancy in microbially diverse, dynamic hydrothermal sediments.</title>
        <authorList>
            <person name="Dombrowski N."/>
            <person name="Teske A."/>
            <person name="Baker B.J."/>
        </authorList>
    </citation>
    <scope>NUCLEOTIDE SEQUENCE [LARGE SCALE GENOMIC DNA]</scope>
    <source>
        <strain evidence="3">B20_G2</strain>
    </source>
</reference>
<keyword evidence="1" id="KW-0408">Iron</keyword>
<evidence type="ECO:0000313" key="4">
    <source>
        <dbReference type="Proteomes" id="UP000269499"/>
    </source>
</evidence>
<protein>
    <submittedName>
        <fullName evidence="3">Iron transporter FeoA</fullName>
    </submittedName>
</protein>
<dbReference type="InterPro" id="IPR008988">
    <property type="entry name" value="Transcriptional_repressor_C"/>
</dbReference>
<accession>A0A497F337</accession>
<dbReference type="InterPro" id="IPR038157">
    <property type="entry name" value="FeoA_core_dom"/>
</dbReference>
<dbReference type="InterPro" id="IPR007167">
    <property type="entry name" value="Fe-transptr_FeoA-like"/>
</dbReference>
<dbReference type="SMART" id="SM00899">
    <property type="entry name" value="FeoA"/>
    <property type="match status" value="1"/>
</dbReference>
<gene>
    <name evidence="3" type="ORF">DRJ26_03530</name>
</gene>
<organism evidence="3 4">
    <name type="scientific">Thermoproteota archaeon</name>
    <dbReference type="NCBI Taxonomy" id="2056631"/>
    <lineage>
        <taxon>Archaea</taxon>
        <taxon>Thermoproteota</taxon>
    </lineage>
</organism>
<dbReference type="Gene3D" id="2.30.30.90">
    <property type="match status" value="1"/>
</dbReference>
<sequence length="81" mass="9069">MIVRLSEVKVGQTARILRVEGRGSLRRRLIEMGVEPGALIKIERIAPLGDPIEVKVKGYYLSLRKSEACKVLVEVVDSNEH</sequence>
<dbReference type="PANTHER" id="PTHR42954:SF2">
    <property type="entry name" value="FE(2+) TRANSPORT PROTEIN A"/>
    <property type="match status" value="1"/>
</dbReference>